<dbReference type="GO" id="GO:0019877">
    <property type="term" value="P:diaminopimelate biosynthetic process"/>
    <property type="evidence" value="ECO:0007669"/>
    <property type="project" value="UniProtKB-KW"/>
</dbReference>
<dbReference type="GO" id="GO:0005829">
    <property type="term" value="C:cytosol"/>
    <property type="evidence" value="ECO:0007669"/>
    <property type="project" value="TreeGrafter"/>
</dbReference>
<dbReference type="InterPro" id="IPR036291">
    <property type="entry name" value="NAD(P)-bd_dom_sf"/>
</dbReference>
<dbReference type="Gene3D" id="3.40.50.720">
    <property type="entry name" value="NAD(P)-binding Rossmann-like Domain"/>
    <property type="match status" value="1"/>
</dbReference>
<feature type="domain" description="Dihydrodipicolinate reductase C-terminal" evidence="14">
    <location>
        <begin position="128"/>
        <end position="264"/>
    </location>
</feature>
<comment type="similarity">
    <text evidence="1">Belongs to the DapB family.</text>
</comment>
<dbReference type="GO" id="GO:0009089">
    <property type="term" value="P:lysine biosynthetic process via diaminopimelate"/>
    <property type="evidence" value="ECO:0007669"/>
    <property type="project" value="InterPro"/>
</dbReference>
<evidence type="ECO:0000256" key="10">
    <source>
        <dbReference type="ARBA" id="ARBA00038983"/>
    </source>
</evidence>
<dbReference type="EC" id="1.17.1.8" evidence="10"/>
<dbReference type="PROSITE" id="PS01298">
    <property type="entry name" value="DAPB"/>
    <property type="match status" value="1"/>
</dbReference>
<keyword evidence="6" id="KW-0560">Oxidoreductase</keyword>
<feature type="domain" description="Dihydrodipicolinate reductase N-terminal" evidence="13">
    <location>
        <begin position="2"/>
        <end position="125"/>
    </location>
</feature>
<evidence type="ECO:0000259" key="13">
    <source>
        <dbReference type="Pfam" id="PF01113"/>
    </source>
</evidence>
<evidence type="ECO:0000313" key="16">
    <source>
        <dbReference type="Proteomes" id="UP001174909"/>
    </source>
</evidence>
<comment type="pathway">
    <text evidence="9">Amino-acid biosynthesis; L-lysine biosynthesis via DAP pathway; (S)-tetrahydrodipicolinate from L-aspartate: step 4/4.</text>
</comment>
<keyword evidence="2" id="KW-0963">Cytoplasm</keyword>
<dbReference type="CDD" id="cd02274">
    <property type="entry name" value="DHDPR_N"/>
    <property type="match status" value="1"/>
</dbReference>
<comment type="catalytic activity">
    <reaction evidence="11">
        <text>(S)-2,3,4,5-tetrahydrodipicolinate + NADP(+) + H2O = (2S,4S)-4-hydroxy-2,3,4,5-tetrahydrodipicolinate + NADPH + H(+)</text>
        <dbReference type="Rhea" id="RHEA:35331"/>
        <dbReference type="ChEBI" id="CHEBI:15377"/>
        <dbReference type="ChEBI" id="CHEBI:15378"/>
        <dbReference type="ChEBI" id="CHEBI:16845"/>
        <dbReference type="ChEBI" id="CHEBI:57783"/>
        <dbReference type="ChEBI" id="CHEBI:58349"/>
        <dbReference type="ChEBI" id="CHEBI:67139"/>
        <dbReference type="EC" id="1.17.1.8"/>
    </reaction>
</comment>
<evidence type="ECO:0000256" key="6">
    <source>
        <dbReference type="ARBA" id="ARBA00023002"/>
    </source>
</evidence>
<protein>
    <recommendedName>
        <fullName evidence="10">4-hydroxy-tetrahydrodipicolinate reductase</fullName>
        <ecNumber evidence="10">1.17.1.8</ecNumber>
    </recommendedName>
</protein>
<evidence type="ECO:0000256" key="8">
    <source>
        <dbReference type="ARBA" id="ARBA00023154"/>
    </source>
</evidence>
<dbReference type="PANTHER" id="PTHR20836">
    <property type="entry name" value="DIHYDRODIPICOLINATE REDUCTASE"/>
    <property type="match status" value="1"/>
</dbReference>
<evidence type="ECO:0000259" key="14">
    <source>
        <dbReference type="Pfam" id="PF05173"/>
    </source>
</evidence>
<keyword evidence="3" id="KW-0028">Amino-acid biosynthesis</keyword>
<proteinExistence type="inferred from homology"/>
<keyword evidence="5" id="KW-0220">Diaminopimelate biosynthesis</keyword>
<dbReference type="HAMAP" id="MF_00102">
    <property type="entry name" value="DapB"/>
    <property type="match status" value="1"/>
</dbReference>
<reference evidence="15" key="1">
    <citation type="submission" date="2023-03" db="EMBL/GenBank/DDBJ databases">
        <authorList>
            <person name="Steffen K."/>
            <person name="Cardenas P."/>
        </authorList>
    </citation>
    <scope>NUCLEOTIDE SEQUENCE</scope>
</reference>
<keyword evidence="8" id="KW-0457">Lysine biosynthesis</keyword>
<organism evidence="15 16">
    <name type="scientific">Geodia barretti</name>
    <name type="common">Barrett's horny sponge</name>
    <dbReference type="NCBI Taxonomy" id="519541"/>
    <lineage>
        <taxon>Eukaryota</taxon>
        <taxon>Metazoa</taxon>
        <taxon>Porifera</taxon>
        <taxon>Demospongiae</taxon>
        <taxon>Heteroscleromorpha</taxon>
        <taxon>Tetractinellida</taxon>
        <taxon>Astrophorina</taxon>
        <taxon>Geodiidae</taxon>
        <taxon>Geodia</taxon>
    </lineage>
</organism>
<comment type="catalytic activity">
    <reaction evidence="12">
        <text>(S)-2,3,4,5-tetrahydrodipicolinate + NAD(+) + H2O = (2S,4S)-4-hydroxy-2,3,4,5-tetrahydrodipicolinate + NADH + H(+)</text>
        <dbReference type="Rhea" id="RHEA:35323"/>
        <dbReference type="ChEBI" id="CHEBI:15377"/>
        <dbReference type="ChEBI" id="CHEBI:15378"/>
        <dbReference type="ChEBI" id="CHEBI:16845"/>
        <dbReference type="ChEBI" id="CHEBI:57540"/>
        <dbReference type="ChEBI" id="CHEBI:57945"/>
        <dbReference type="ChEBI" id="CHEBI:67139"/>
        <dbReference type="EC" id="1.17.1.8"/>
    </reaction>
</comment>
<evidence type="ECO:0000256" key="7">
    <source>
        <dbReference type="ARBA" id="ARBA00023027"/>
    </source>
</evidence>
<evidence type="ECO:0000256" key="1">
    <source>
        <dbReference type="ARBA" id="ARBA00006642"/>
    </source>
</evidence>
<dbReference type="SUPFAM" id="SSF51735">
    <property type="entry name" value="NAD(P)-binding Rossmann-fold domains"/>
    <property type="match status" value="1"/>
</dbReference>
<dbReference type="InterPro" id="IPR000846">
    <property type="entry name" value="DapB_N"/>
</dbReference>
<dbReference type="Proteomes" id="UP001174909">
    <property type="component" value="Unassembled WGS sequence"/>
</dbReference>
<name>A0AA35WDV7_GEOBA</name>
<dbReference type="Pfam" id="PF05173">
    <property type="entry name" value="DapB_C"/>
    <property type="match status" value="1"/>
</dbReference>
<dbReference type="InterPro" id="IPR023940">
    <property type="entry name" value="DHDPR_bac"/>
</dbReference>
<evidence type="ECO:0000256" key="3">
    <source>
        <dbReference type="ARBA" id="ARBA00022605"/>
    </source>
</evidence>
<dbReference type="GO" id="GO:0008839">
    <property type="term" value="F:4-hydroxy-tetrahydrodipicolinate reductase"/>
    <property type="evidence" value="ECO:0007669"/>
    <property type="project" value="UniProtKB-EC"/>
</dbReference>
<keyword evidence="4" id="KW-0521">NADP</keyword>
<comment type="caution">
    <text evidence="15">The sequence shown here is derived from an EMBL/GenBank/DDBJ whole genome shotgun (WGS) entry which is preliminary data.</text>
</comment>
<dbReference type="EMBL" id="CASHTH010000991">
    <property type="protein sequence ID" value="CAI8009762.1"/>
    <property type="molecule type" value="Genomic_DNA"/>
</dbReference>
<evidence type="ECO:0000256" key="4">
    <source>
        <dbReference type="ARBA" id="ARBA00022857"/>
    </source>
</evidence>
<dbReference type="FunFam" id="3.30.360.10:FF:000004">
    <property type="entry name" value="4-hydroxy-tetrahydrodipicolinate reductase"/>
    <property type="match status" value="1"/>
</dbReference>
<accession>A0AA35WDV7</accession>
<dbReference type="SUPFAM" id="SSF55347">
    <property type="entry name" value="Glyceraldehyde-3-phosphate dehydrogenase-like, C-terminal domain"/>
    <property type="match status" value="1"/>
</dbReference>
<evidence type="ECO:0000256" key="11">
    <source>
        <dbReference type="ARBA" id="ARBA00049080"/>
    </source>
</evidence>
<dbReference type="PIRSF" id="PIRSF000161">
    <property type="entry name" value="DHPR"/>
    <property type="match status" value="1"/>
</dbReference>
<evidence type="ECO:0000256" key="5">
    <source>
        <dbReference type="ARBA" id="ARBA00022915"/>
    </source>
</evidence>
<evidence type="ECO:0000256" key="12">
    <source>
        <dbReference type="ARBA" id="ARBA00049396"/>
    </source>
</evidence>
<dbReference type="InterPro" id="IPR022663">
    <property type="entry name" value="DapB_C"/>
</dbReference>
<keyword evidence="16" id="KW-1185">Reference proteome</keyword>
<evidence type="ECO:0000256" key="2">
    <source>
        <dbReference type="ARBA" id="ARBA00022490"/>
    </source>
</evidence>
<dbReference type="InterPro" id="IPR022664">
    <property type="entry name" value="DapB_N_CS"/>
</dbReference>
<dbReference type="Pfam" id="PF01113">
    <property type="entry name" value="DapB_N"/>
    <property type="match status" value="1"/>
</dbReference>
<keyword evidence="7" id="KW-0520">NAD</keyword>
<sequence length="265" mass="28276">MIRVIVNGACGRMGKMITQGVSEQEDMQIVGAIEFSEHPQLGQDVGEVAGIGTIGVPVTSDLPAILDDGDVVIEFTSPSATIEHLQNVVDAGKRMVIATTGYDEEELAQVHALAPQIPCVMASNMSVGINVMLQAIQLVANVLGDDYDVEVIEAHHNQKVDSPSGTALRMAEVLAQTLDRNLSEVGVYGRHGIVGKRTKKEIGIHAIRGGDLAGDHTVLFVGTGDRLEITHRGQNREPLARGAIRAARWVMGAPKGLHDIAEVLF</sequence>
<gene>
    <name evidence="15" type="ORF">GBAR_LOCUS6527</name>
</gene>
<dbReference type="Gene3D" id="3.30.360.10">
    <property type="entry name" value="Dihydrodipicolinate Reductase, domain 2"/>
    <property type="match status" value="1"/>
</dbReference>
<dbReference type="AlphaFoldDB" id="A0AA35WDV7"/>
<evidence type="ECO:0000313" key="15">
    <source>
        <dbReference type="EMBL" id="CAI8009762.1"/>
    </source>
</evidence>
<dbReference type="NCBIfam" id="TIGR00036">
    <property type="entry name" value="dapB"/>
    <property type="match status" value="1"/>
</dbReference>
<evidence type="ECO:0000256" key="9">
    <source>
        <dbReference type="ARBA" id="ARBA00037922"/>
    </source>
</evidence>
<dbReference type="PANTHER" id="PTHR20836:SF0">
    <property type="entry name" value="4-HYDROXY-TETRAHYDRODIPICOLINATE REDUCTASE 1, CHLOROPLASTIC-RELATED"/>
    <property type="match status" value="1"/>
</dbReference>